<dbReference type="SUPFAM" id="SSF69279">
    <property type="entry name" value="Phage tail proteins"/>
    <property type="match status" value="2"/>
</dbReference>
<sequence>MTAALTPRPRLLVLIDGTEITPALAAALSETVLRQGLGASAALELTFADPLAADGLKPGLSVAALIDGRAVFSGRITQLREDSGSAGRTVHLVARDAMIRLARRQTLRALADVSAGDVAALLAADLGLDSLSLEPTPKRTLVLQHEQTDLDFLADLAGQAGLFPILRDGRLMLMSLAGDGDEPIPLVLGRNLHACEVALAADRWLDGGTIHSRDPVSLKPRASSLTLARQDRVVDMHDPGADPPSGQRMLLNRLAATDAEAEAMAQATLDRAAADTAVAEGLAEGNADLQPGRTVMVDGVLPALAGGYVVTRTLHRLSASEGYVTEFSTEAPRLRPAPRTPMVALGRVSDDADPDGLGRCRIVLPDFGDLDAGWMASIAAGAGRRRGVVALPLKGDDVLVLFPEGDPARGFVLGGLFGAQTLPSGAARSPHGIVLRSQGGQILDLGGGGGALKIATSGGSLLEMGPDEVRLAAAADLLIEAPKRTITIRAGAIRFERG</sequence>
<feature type="domain" description="Gp5/Type VI secretion system Vgr protein OB-fold" evidence="1">
    <location>
        <begin position="345"/>
        <end position="417"/>
    </location>
</feature>
<reference evidence="3" key="1">
    <citation type="submission" date="2017-08" db="EMBL/GenBank/DDBJ databases">
        <authorList>
            <person name="Varghese N."/>
            <person name="Submissions S."/>
        </authorList>
    </citation>
    <scope>NUCLEOTIDE SEQUENCE [LARGE SCALE GENOMIC DNA]</scope>
    <source>
        <strain evidence="3">JA234</strain>
    </source>
</reference>
<name>A0A285CRI1_9RHOB</name>
<dbReference type="AlphaFoldDB" id="A0A285CRI1"/>
<accession>A0A285CRI1</accession>
<dbReference type="Proteomes" id="UP000219467">
    <property type="component" value="Unassembled WGS sequence"/>
</dbReference>
<dbReference type="Pfam" id="PF04717">
    <property type="entry name" value="Phage_base_V"/>
    <property type="match status" value="1"/>
</dbReference>
<keyword evidence="3" id="KW-1185">Reference proteome</keyword>
<dbReference type="InterPro" id="IPR006531">
    <property type="entry name" value="Gp5/Vgr_OB"/>
</dbReference>
<dbReference type="InterPro" id="IPR037026">
    <property type="entry name" value="Vgr_OB-fold_dom_sf"/>
</dbReference>
<dbReference type="RefSeq" id="WP_097030143.1">
    <property type="nucleotide sequence ID" value="NZ_OAOQ01000005.1"/>
</dbReference>
<evidence type="ECO:0000259" key="1">
    <source>
        <dbReference type="Pfam" id="PF04717"/>
    </source>
</evidence>
<dbReference type="EMBL" id="OAOQ01000005">
    <property type="protein sequence ID" value="SNX70141.1"/>
    <property type="molecule type" value="Genomic_DNA"/>
</dbReference>
<gene>
    <name evidence="2" type="ORF">SAMN05878503_10550</name>
</gene>
<proteinExistence type="predicted"/>
<dbReference type="Pfam" id="PF05954">
    <property type="entry name" value="Phage_GPD"/>
    <property type="match status" value="1"/>
</dbReference>
<protein>
    <submittedName>
        <fullName evidence="2">Uncharacterized protein involved in type VI secretion and phage assembly</fullName>
    </submittedName>
</protein>
<evidence type="ECO:0000313" key="2">
    <source>
        <dbReference type="EMBL" id="SNX70141.1"/>
    </source>
</evidence>
<evidence type="ECO:0000313" key="3">
    <source>
        <dbReference type="Proteomes" id="UP000219467"/>
    </source>
</evidence>
<dbReference type="SUPFAM" id="SSF69255">
    <property type="entry name" value="gp5 N-terminal domain-like"/>
    <property type="match status" value="1"/>
</dbReference>
<dbReference type="Gene3D" id="2.40.50.230">
    <property type="entry name" value="Gp5 N-terminal domain"/>
    <property type="match status" value="1"/>
</dbReference>
<organism evidence="2 3">
    <name type="scientific">Cereibacter ovatus</name>
    <dbReference type="NCBI Taxonomy" id="439529"/>
    <lineage>
        <taxon>Bacteria</taxon>
        <taxon>Pseudomonadati</taxon>
        <taxon>Pseudomonadota</taxon>
        <taxon>Alphaproteobacteria</taxon>
        <taxon>Rhodobacterales</taxon>
        <taxon>Paracoccaceae</taxon>
        <taxon>Cereibacter</taxon>
    </lineage>
</organism>